<dbReference type="EMBL" id="CAJPDS010000012">
    <property type="protein sequence ID" value="CAF9913156.1"/>
    <property type="molecule type" value="Genomic_DNA"/>
</dbReference>
<dbReference type="OrthoDB" id="410267at2759"/>
<evidence type="ECO:0000313" key="6">
    <source>
        <dbReference type="EMBL" id="CAF9913156.1"/>
    </source>
</evidence>
<feature type="transmembrane region" description="Helical" evidence="4">
    <location>
        <begin position="235"/>
        <end position="257"/>
    </location>
</feature>
<feature type="transmembrane region" description="Helical" evidence="4">
    <location>
        <begin position="315"/>
        <end position="332"/>
    </location>
</feature>
<dbReference type="AlphaFoldDB" id="A0A8H3EUY2"/>
<feature type="compositionally biased region" description="Polar residues" evidence="3">
    <location>
        <begin position="31"/>
        <end position="49"/>
    </location>
</feature>
<evidence type="ECO:0000256" key="4">
    <source>
        <dbReference type="SAM" id="Phobius"/>
    </source>
</evidence>
<comment type="caution">
    <text evidence="6">The sequence shown here is derived from an EMBL/GenBank/DDBJ whole genome shotgun (WGS) entry which is preliminary data.</text>
</comment>
<comment type="similarity">
    <text evidence="2">Belongs to the major facilitator superfamily. Monocarboxylate porter (TC 2.A.1.13) family.</text>
</comment>
<dbReference type="PANTHER" id="PTHR11360">
    <property type="entry name" value="MONOCARBOXYLATE TRANSPORTER"/>
    <property type="match status" value="1"/>
</dbReference>
<name>A0A8H3EUY2_9LECA</name>
<feature type="domain" description="Major facilitator superfamily (MFS) profile" evidence="5">
    <location>
        <begin position="77"/>
        <end position="461"/>
    </location>
</feature>
<feature type="region of interest" description="Disordered" evidence="3">
    <location>
        <begin position="31"/>
        <end position="69"/>
    </location>
</feature>
<dbReference type="GO" id="GO:0022857">
    <property type="term" value="F:transmembrane transporter activity"/>
    <property type="evidence" value="ECO:0007669"/>
    <property type="project" value="InterPro"/>
</dbReference>
<evidence type="ECO:0000256" key="1">
    <source>
        <dbReference type="ARBA" id="ARBA00004141"/>
    </source>
</evidence>
<gene>
    <name evidence="6" type="ORF">HETSPECPRED_001344</name>
</gene>
<feature type="transmembrane region" description="Helical" evidence="4">
    <location>
        <begin position="148"/>
        <end position="167"/>
    </location>
</feature>
<dbReference type="SUPFAM" id="SSF103473">
    <property type="entry name" value="MFS general substrate transporter"/>
    <property type="match status" value="1"/>
</dbReference>
<dbReference type="InterPro" id="IPR036259">
    <property type="entry name" value="MFS_trans_sf"/>
</dbReference>
<dbReference type="InterPro" id="IPR020846">
    <property type="entry name" value="MFS_dom"/>
</dbReference>
<organism evidence="6 7">
    <name type="scientific">Heterodermia speciosa</name>
    <dbReference type="NCBI Taxonomy" id="116794"/>
    <lineage>
        <taxon>Eukaryota</taxon>
        <taxon>Fungi</taxon>
        <taxon>Dikarya</taxon>
        <taxon>Ascomycota</taxon>
        <taxon>Pezizomycotina</taxon>
        <taxon>Lecanoromycetes</taxon>
        <taxon>OSLEUM clade</taxon>
        <taxon>Lecanoromycetidae</taxon>
        <taxon>Caliciales</taxon>
        <taxon>Physciaceae</taxon>
        <taxon>Heterodermia</taxon>
    </lineage>
</organism>
<feature type="transmembrane region" description="Helical" evidence="4">
    <location>
        <begin position="369"/>
        <end position="394"/>
    </location>
</feature>
<feature type="transmembrane region" description="Helical" evidence="4">
    <location>
        <begin position="406"/>
        <end position="424"/>
    </location>
</feature>
<dbReference type="CDD" id="cd17352">
    <property type="entry name" value="MFS_MCT_SLC16"/>
    <property type="match status" value="1"/>
</dbReference>
<feature type="transmembrane region" description="Helical" evidence="4">
    <location>
        <begin position="344"/>
        <end position="363"/>
    </location>
</feature>
<feature type="transmembrane region" description="Helical" evidence="4">
    <location>
        <begin position="209"/>
        <end position="229"/>
    </location>
</feature>
<keyword evidence="7" id="KW-1185">Reference proteome</keyword>
<feature type="transmembrane region" description="Helical" evidence="4">
    <location>
        <begin position="119"/>
        <end position="141"/>
    </location>
</feature>
<dbReference type="PANTHER" id="PTHR11360:SF177">
    <property type="entry name" value="RIBOFLAVIN TRANSPORTER MCH5"/>
    <property type="match status" value="1"/>
</dbReference>
<feature type="transmembrane region" description="Helical" evidence="4">
    <location>
        <begin position="78"/>
        <end position="99"/>
    </location>
</feature>
<dbReference type="GO" id="GO:0016020">
    <property type="term" value="C:membrane"/>
    <property type="evidence" value="ECO:0007669"/>
    <property type="project" value="UniProtKB-SubCell"/>
</dbReference>
<accession>A0A8H3EUY2</accession>
<feature type="transmembrane region" description="Helical" evidence="4">
    <location>
        <begin position="173"/>
        <end position="197"/>
    </location>
</feature>
<dbReference type="InterPro" id="IPR050327">
    <property type="entry name" value="Proton-linked_MCT"/>
</dbReference>
<protein>
    <recommendedName>
        <fullName evidence="5">Major facilitator superfamily (MFS) profile domain-containing protein</fullName>
    </recommendedName>
</protein>
<evidence type="ECO:0000313" key="7">
    <source>
        <dbReference type="Proteomes" id="UP000664521"/>
    </source>
</evidence>
<dbReference type="Pfam" id="PF07690">
    <property type="entry name" value="MFS_1"/>
    <property type="match status" value="1"/>
</dbReference>
<keyword evidence="4" id="KW-0812">Transmembrane</keyword>
<sequence>MVDDGSTHSCGETLVPVSSFESYLQSTNTLTGTSAGNSTHSIATDGSKSTITIHHTPPGPTTDDEDDAKSYPEGGLRAWLVVLGSFSGMTASFGIMNTLGTFQAYLSTHQLASYSPSSIGWIFGLYVFLGFFCGVQIGPIFDAKGPRWIVALGTIFLCAGMLGIAFSTEFWHFIVTFSILCGIGTSLIFTPAIASIAHFFHARRATATGIAATGGSVGGIVFPLMLQALFPRIGFRYTTLLMAIIVFFLLLLANILIRSRLPPRQGGSVLPDFRIFKDMVFTFTTLGVFFVEWGLFVPLSYISSYALHNGVGPTFSYQLLAIVNAGSFFGRWLPGYGADKLGRFNMMILTVLMCLACVLGLWLTANGNIAQLCVFGVGFGFASGSNISLTPVCVGQLCDTEDFGRWYATSYTIVSFGCLTGIPIAGQILDYYGGDYGALIVFTGICYVAALASFVSARVRKVGWDPRTIY</sequence>
<evidence type="ECO:0000256" key="3">
    <source>
        <dbReference type="SAM" id="MobiDB-lite"/>
    </source>
</evidence>
<reference evidence="6" key="1">
    <citation type="submission" date="2021-03" db="EMBL/GenBank/DDBJ databases">
        <authorList>
            <person name="Tagirdzhanova G."/>
        </authorList>
    </citation>
    <scope>NUCLEOTIDE SEQUENCE</scope>
</reference>
<evidence type="ECO:0000256" key="2">
    <source>
        <dbReference type="ARBA" id="ARBA00006727"/>
    </source>
</evidence>
<dbReference type="InterPro" id="IPR011701">
    <property type="entry name" value="MFS"/>
</dbReference>
<feature type="transmembrane region" description="Helical" evidence="4">
    <location>
        <begin position="278"/>
        <end position="303"/>
    </location>
</feature>
<proteinExistence type="inferred from homology"/>
<keyword evidence="4" id="KW-0472">Membrane</keyword>
<keyword evidence="4" id="KW-1133">Transmembrane helix</keyword>
<dbReference type="PROSITE" id="PS50850">
    <property type="entry name" value="MFS"/>
    <property type="match status" value="1"/>
</dbReference>
<dbReference type="Proteomes" id="UP000664521">
    <property type="component" value="Unassembled WGS sequence"/>
</dbReference>
<feature type="transmembrane region" description="Helical" evidence="4">
    <location>
        <begin position="436"/>
        <end position="457"/>
    </location>
</feature>
<dbReference type="Gene3D" id="1.20.1250.20">
    <property type="entry name" value="MFS general substrate transporter like domains"/>
    <property type="match status" value="1"/>
</dbReference>
<comment type="subcellular location">
    <subcellularLocation>
        <location evidence="1">Membrane</location>
        <topology evidence="1">Multi-pass membrane protein</topology>
    </subcellularLocation>
</comment>
<evidence type="ECO:0000259" key="5">
    <source>
        <dbReference type="PROSITE" id="PS50850"/>
    </source>
</evidence>